<dbReference type="EMBL" id="VXRG01000034">
    <property type="protein sequence ID" value="MXY92480.1"/>
    <property type="molecule type" value="Genomic_DNA"/>
</dbReference>
<name>A0A6B0YNG0_9CHLR</name>
<evidence type="ECO:0000313" key="3">
    <source>
        <dbReference type="EMBL" id="MXY92480.1"/>
    </source>
</evidence>
<feature type="domain" description="Glycosyltransferase subfamily 4-like N-terminal" evidence="2">
    <location>
        <begin position="14"/>
        <end position="179"/>
    </location>
</feature>
<dbReference type="Pfam" id="PF00534">
    <property type="entry name" value="Glycos_transf_1"/>
    <property type="match status" value="1"/>
</dbReference>
<accession>A0A6B0YNG0</accession>
<keyword evidence="3" id="KW-0808">Transferase</keyword>
<dbReference type="SUPFAM" id="SSF53756">
    <property type="entry name" value="UDP-Glycosyltransferase/glycogen phosphorylase"/>
    <property type="match status" value="1"/>
</dbReference>
<proteinExistence type="predicted"/>
<organism evidence="3">
    <name type="scientific">Caldilineaceae bacterium SB0664_bin_27</name>
    <dbReference type="NCBI Taxonomy" id="2605260"/>
    <lineage>
        <taxon>Bacteria</taxon>
        <taxon>Bacillati</taxon>
        <taxon>Chloroflexota</taxon>
        <taxon>Caldilineae</taxon>
        <taxon>Caldilineales</taxon>
        <taxon>Caldilineaceae</taxon>
    </lineage>
</organism>
<dbReference type="InterPro" id="IPR001296">
    <property type="entry name" value="Glyco_trans_1"/>
</dbReference>
<feature type="domain" description="Glycosyl transferase family 1" evidence="1">
    <location>
        <begin position="190"/>
        <end position="355"/>
    </location>
</feature>
<reference evidence="3" key="1">
    <citation type="submission" date="2019-09" db="EMBL/GenBank/DDBJ databases">
        <title>Characterisation of the sponge microbiome using genome-centric metagenomics.</title>
        <authorList>
            <person name="Engelberts J.P."/>
            <person name="Robbins S.J."/>
            <person name="De Goeij J.M."/>
            <person name="Aranda M."/>
            <person name="Bell S.C."/>
            <person name="Webster N.S."/>
        </authorList>
    </citation>
    <scope>NUCLEOTIDE SEQUENCE</scope>
    <source>
        <strain evidence="3">SB0664_bin_27</strain>
    </source>
</reference>
<comment type="caution">
    <text evidence="3">The sequence shown here is derived from an EMBL/GenBank/DDBJ whole genome shotgun (WGS) entry which is preliminary data.</text>
</comment>
<gene>
    <name evidence="3" type="ORF">F4Y42_03425</name>
</gene>
<dbReference type="PANTHER" id="PTHR45947">
    <property type="entry name" value="SULFOQUINOVOSYL TRANSFERASE SQD2"/>
    <property type="match status" value="1"/>
</dbReference>
<dbReference type="InterPro" id="IPR050194">
    <property type="entry name" value="Glycosyltransferase_grp1"/>
</dbReference>
<dbReference type="Gene3D" id="3.40.50.2000">
    <property type="entry name" value="Glycogen Phosphorylase B"/>
    <property type="match status" value="2"/>
</dbReference>
<sequence length="378" mass="41997">MRIALFSDVYKPHINGVVNHVGLLKEHFDRWGEQVYLFVPEQDKKTVDENNVIRLPSIPIADTGYHLTVRVDSRCRDILKLMDVIHVHHPFISGSFGLNFSRRYDVPLVFTSHTRYDLYVQQHLPLVPDTLSDTALHAFFHRFSQRCSAIIAPSQSAAEVMQTWGIQGRVAVIPNGIELGQFQSPEHEATRTEFRIPANAVVGVYVGRISQEKAVDRLLGIFSALKEEIPALHLLLVGGGPSLDYCRQLARSSGMEGRVTFTGPISYERIGGVLAVADFFVSASVSEVHPLTFIEAAAAGLPSIGIDSPGVADVILDEETGFLTDNNDLSFGLRIMKMAQDAQLRRDMGCAARKHSQRFSAHHNAREVLGLYQSLQEQ</sequence>
<dbReference type="InterPro" id="IPR028098">
    <property type="entry name" value="Glyco_trans_4-like_N"/>
</dbReference>
<evidence type="ECO:0000259" key="1">
    <source>
        <dbReference type="Pfam" id="PF00534"/>
    </source>
</evidence>
<protein>
    <submittedName>
        <fullName evidence="3">Glycosyltransferase family 4 protein</fullName>
    </submittedName>
</protein>
<dbReference type="PANTHER" id="PTHR45947:SF3">
    <property type="entry name" value="SULFOQUINOVOSYL TRANSFERASE SQD2"/>
    <property type="match status" value="1"/>
</dbReference>
<dbReference type="Pfam" id="PF13439">
    <property type="entry name" value="Glyco_transf_4"/>
    <property type="match status" value="1"/>
</dbReference>
<evidence type="ECO:0000259" key="2">
    <source>
        <dbReference type="Pfam" id="PF13439"/>
    </source>
</evidence>
<dbReference type="GO" id="GO:0016757">
    <property type="term" value="F:glycosyltransferase activity"/>
    <property type="evidence" value="ECO:0007669"/>
    <property type="project" value="InterPro"/>
</dbReference>
<dbReference type="AlphaFoldDB" id="A0A6B0YNG0"/>